<proteinExistence type="inferred from homology"/>
<evidence type="ECO:0000256" key="1">
    <source>
        <dbReference type="ARBA" id="ARBA00009913"/>
    </source>
</evidence>
<dbReference type="GO" id="GO:0015074">
    <property type="term" value="P:DNA integration"/>
    <property type="evidence" value="ECO:0007669"/>
    <property type="project" value="UniProtKB-KW"/>
</dbReference>
<gene>
    <name evidence="7" type="ORF">DIT71_03280</name>
</gene>
<keyword evidence="4" id="KW-0233">DNA recombination</keyword>
<dbReference type="PANTHER" id="PTHR30461">
    <property type="entry name" value="DNA-INVERTASE FROM LAMBDOID PROPHAGE"/>
    <property type="match status" value="1"/>
</dbReference>
<dbReference type="AlphaFoldDB" id="A0A2V3ZMS6"/>
<reference evidence="8" key="1">
    <citation type="submission" date="2018-05" db="EMBL/GenBank/DDBJ databases">
        <authorList>
            <person name="Lu D."/>
        </authorList>
    </citation>
    <scope>NUCLEOTIDE SEQUENCE [LARGE SCALE GENOMIC DNA]</scope>
    <source>
        <strain evidence="8">F01</strain>
    </source>
</reference>
<dbReference type="PROSITE" id="PS00398">
    <property type="entry name" value="RECOMBINASES_2"/>
    <property type="match status" value="1"/>
</dbReference>
<dbReference type="Gene3D" id="3.40.50.1390">
    <property type="entry name" value="Resolvase, N-terminal catalytic domain"/>
    <property type="match status" value="1"/>
</dbReference>
<dbReference type="InterPro" id="IPR050639">
    <property type="entry name" value="SSR_resolvase"/>
</dbReference>
<dbReference type="CDD" id="cd03768">
    <property type="entry name" value="SR_ResInv"/>
    <property type="match status" value="1"/>
</dbReference>
<dbReference type="SUPFAM" id="SSF53041">
    <property type="entry name" value="Resolvase-like"/>
    <property type="match status" value="1"/>
</dbReference>
<feature type="active site" description="O-(5'-phospho-DNA)-serine intermediate" evidence="5">
    <location>
        <position position="10"/>
    </location>
</feature>
<dbReference type="PANTHER" id="PTHR30461:SF2">
    <property type="entry name" value="SERINE RECOMBINASE PINE-RELATED"/>
    <property type="match status" value="1"/>
</dbReference>
<evidence type="ECO:0000256" key="5">
    <source>
        <dbReference type="PIRSR" id="PIRSR606118-50"/>
    </source>
</evidence>
<accession>A0A2V3ZMS6</accession>
<dbReference type="SMART" id="SM00857">
    <property type="entry name" value="Resolvase"/>
    <property type="match status" value="1"/>
</dbReference>
<protein>
    <submittedName>
        <fullName evidence="7">Multiple promoter invertase</fullName>
    </submittedName>
</protein>
<dbReference type="PROSITE" id="PS51736">
    <property type="entry name" value="RECOMBINASES_3"/>
    <property type="match status" value="1"/>
</dbReference>
<name>A0A2V3ZMS6_9GAMM</name>
<dbReference type="Pfam" id="PF00239">
    <property type="entry name" value="Resolvase"/>
    <property type="match status" value="1"/>
</dbReference>
<dbReference type="EMBL" id="QFWX01000002">
    <property type="protein sequence ID" value="PXX92243.1"/>
    <property type="molecule type" value="Genomic_DNA"/>
</dbReference>
<keyword evidence="8" id="KW-1185">Reference proteome</keyword>
<evidence type="ECO:0000313" key="8">
    <source>
        <dbReference type="Proteomes" id="UP000253987"/>
    </source>
</evidence>
<dbReference type="InterPro" id="IPR006119">
    <property type="entry name" value="Resolv_N"/>
</dbReference>
<evidence type="ECO:0000256" key="4">
    <source>
        <dbReference type="ARBA" id="ARBA00023172"/>
    </source>
</evidence>
<comment type="similarity">
    <text evidence="1">Belongs to the site-specific recombinase resolvase family.</text>
</comment>
<organism evidence="7 8">
    <name type="scientific">Marinobacter vulgaris</name>
    <dbReference type="NCBI Taxonomy" id="1928331"/>
    <lineage>
        <taxon>Bacteria</taxon>
        <taxon>Pseudomonadati</taxon>
        <taxon>Pseudomonadota</taxon>
        <taxon>Gammaproteobacteria</taxon>
        <taxon>Pseudomonadales</taxon>
        <taxon>Marinobacteraceae</taxon>
        <taxon>Marinobacter</taxon>
    </lineage>
</organism>
<keyword evidence="2" id="KW-0229">DNA integration</keyword>
<evidence type="ECO:0000313" key="7">
    <source>
        <dbReference type="EMBL" id="PXX92243.1"/>
    </source>
</evidence>
<evidence type="ECO:0000259" key="6">
    <source>
        <dbReference type="PROSITE" id="PS51736"/>
    </source>
</evidence>
<evidence type="ECO:0000256" key="3">
    <source>
        <dbReference type="ARBA" id="ARBA00023125"/>
    </source>
</evidence>
<dbReference type="Pfam" id="PF02796">
    <property type="entry name" value="HTH_7"/>
    <property type="match status" value="1"/>
</dbReference>
<dbReference type="InterPro" id="IPR006120">
    <property type="entry name" value="Resolvase_HTH_dom"/>
</dbReference>
<reference evidence="7 8" key="2">
    <citation type="submission" date="2018-06" db="EMBL/GenBank/DDBJ databases">
        <title>Marinobactersediminissp. nov, a moderately halophilic bacterium isolated from marine solar saltern.</title>
        <authorList>
            <person name="Zhang Y."/>
        </authorList>
    </citation>
    <scope>NUCLEOTIDE SEQUENCE [LARGE SCALE GENOMIC DNA]</scope>
    <source>
        <strain evidence="7 8">F01</strain>
    </source>
</reference>
<keyword evidence="3" id="KW-0238">DNA-binding</keyword>
<dbReference type="OrthoDB" id="9786476at2"/>
<dbReference type="GO" id="GO:0000150">
    <property type="term" value="F:DNA strand exchange activity"/>
    <property type="evidence" value="ECO:0007669"/>
    <property type="project" value="InterPro"/>
</dbReference>
<dbReference type="RefSeq" id="WP_114611796.1">
    <property type="nucleotide sequence ID" value="NZ_QFWX01000002.1"/>
</dbReference>
<dbReference type="InterPro" id="IPR036162">
    <property type="entry name" value="Resolvase-like_N_sf"/>
</dbReference>
<comment type="caution">
    <text evidence="7">The sequence shown here is derived from an EMBL/GenBank/DDBJ whole genome shotgun (WGS) entry which is preliminary data.</text>
</comment>
<sequence length="183" mass="20319">MANVAYYRVSTKQQTIENQRLEIKSAYNVDHEFFDESTSGSVKTSSRQGFHEMEQFIRNGDNLIVADLDRLGRSALDVQESISRFQKKGVNIIVTRLGIDLSTDVGSLVATILSKIAELERSKILERANSGRARAKAQGAVFGRPKVAEPSEVKQLRGQGLSIHDVAKKLSISPATVKRYQKL</sequence>
<dbReference type="InterPro" id="IPR006118">
    <property type="entry name" value="Recombinase_CS"/>
</dbReference>
<dbReference type="GO" id="GO:0003677">
    <property type="term" value="F:DNA binding"/>
    <property type="evidence" value="ECO:0007669"/>
    <property type="project" value="UniProtKB-KW"/>
</dbReference>
<dbReference type="Proteomes" id="UP000253987">
    <property type="component" value="Unassembled WGS sequence"/>
</dbReference>
<evidence type="ECO:0000256" key="2">
    <source>
        <dbReference type="ARBA" id="ARBA00022908"/>
    </source>
</evidence>
<feature type="domain" description="Resolvase/invertase-type recombinase catalytic" evidence="6">
    <location>
        <begin position="2"/>
        <end position="139"/>
    </location>
</feature>
<dbReference type="Gene3D" id="1.10.10.60">
    <property type="entry name" value="Homeodomain-like"/>
    <property type="match status" value="1"/>
</dbReference>